<evidence type="ECO:0000313" key="1">
    <source>
        <dbReference type="EMBL" id="KAK9310802.1"/>
    </source>
</evidence>
<evidence type="ECO:0000313" key="2">
    <source>
        <dbReference type="Proteomes" id="UP001432146"/>
    </source>
</evidence>
<accession>A0AAW1ALI0</accession>
<proteinExistence type="predicted"/>
<comment type="caution">
    <text evidence="1">The sequence shown here is derived from an EMBL/GenBank/DDBJ whole genome shotgun (WGS) entry which is preliminary data.</text>
</comment>
<dbReference type="AlphaFoldDB" id="A0AAW1ALI0"/>
<keyword evidence="2" id="KW-1185">Reference proteome</keyword>
<dbReference type="EMBL" id="JAWNGG020000001">
    <property type="protein sequence ID" value="KAK9310802.1"/>
    <property type="molecule type" value="Genomic_DNA"/>
</dbReference>
<gene>
    <name evidence="1" type="ORF">QLX08_000094</name>
</gene>
<organism evidence="1 2">
    <name type="scientific">Tetragonisca angustula</name>
    <dbReference type="NCBI Taxonomy" id="166442"/>
    <lineage>
        <taxon>Eukaryota</taxon>
        <taxon>Metazoa</taxon>
        <taxon>Ecdysozoa</taxon>
        <taxon>Arthropoda</taxon>
        <taxon>Hexapoda</taxon>
        <taxon>Insecta</taxon>
        <taxon>Pterygota</taxon>
        <taxon>Neoptera</taxon>
        <taxon>Endopterygota</taxon>
        <taxon>Hymenoptera</taxon>
        <taxon>Apocrita</taxon>
        <taxon>Aculeata</taxon>
        <taxon>Apoidea</taxon>
        <taxon>Anthophila</taxon>
        <taxon>Apidae</taxon>
        <taxon>Tetragonisca</taxon>
    </lineage>
</organism>
<name>A0AAW1ALI0_9HYME</name>
<protein>
    <submittedName>
        <fullName evidence="1">Uncharacterized protein</fullName>
    </submittedName>
</protein>
<reference evidence="1 2" key="1">
    <citation type="submission" date="2024-05" db="EMBL/GenBank/DDBJ databases">
        <title>The nuclear and mitochondrial genome assemblies of Tetragonisca angustula (Apidae: Meliponini), a tiny yet remarkable pollinator in the Neotropics.</title>
        <authorList>
            <person name="Ferrari R."/>
            <person name="Ricardo P.C."/>
            <person name="Dias F.C."/>
            <person name="Araujo N.S."/>
            <person name="Soares D.O."/>
            <person name="Zhou Q.-S."/>
            <person name="Zhu C.-D."/>
            <person name="Coutinho L."/>
            <person name="Airas M.C."/>
            <person name="Batista T.M."/>
        </authorList>
    </citation>
    <scope>NUCLEOTIDE SEQUENCE [LARGE SCALE GENOMIC DNA]</scope>
    <source>
        <strain evidence="1">ASF017062</strain>
        <tissue evidence="1">Abdomen</tissue>
    </source>
</reference>
<sequence length="95" mass="11076">MATLTTKNSNFSVLSFEMKKKMEMERGKESSKVEGIGKLVSSAETKIQKDKYTMQETKWKQIKANQGSRMLFQLISYSRAQYTTIVSLNDWFEEF</sequence>
<dbReference type="Proteomes" id="UP001432146">
    <property type="component" value="Unassembled WGS sequence"/>
</dbReference>